<name>A0AA86RJF7_9EUKA</name>
<keyword evidence="3" id="KW-1185">Reference proteome</keyword>
<dbReference type="EMBL" id="CAXDID020000126">
    <property type="protein sequence ID" value="CAL6033566.1"/>
    <property type="molecule type" value="Genomic_DNA"/>
</dbReference>
<evidence type="ECO:0000313" key="1">
    <source>
        <dbReference type="EMBL" id="CAI9977737.1"/>
    </source>
</evidence>
<dbReference type="Proteomes" id="UP001642409">
    <property type="component" value="Unassembled WGS sequence"/>
</dbReference>
<protein>
    <submittedName>
        <fullName evidence="2">Hypothetical_protein</fullName>
    </submittedName>
</protein>
<evidence type="ECO:0000313" key="2">
    <source>
        <dbReference type="EMBL" id="CAL6033566.1"/>
    </source>
</evidence>
<accession>A0AA86RJF7</accession>
<organism evidence="1">
    <name type="scientific">Hexamita inflata</name>
    <dbReference type="NCBI Taxonomy" id="28002"/>
    <lineage>
        <taxon>Eukaryota</taxon>
        <taxon>Metamonada</taxon>
        <taxon>Diplomonadida</taxon>
        <taxon>Hexamitidae</taxon>
        <taxon>Hexamitinae</taxon>
        <taxon>Hexamita</taxon>
    </lineage>
</organism>
<reference evidence="1" key="1">
    <citation type="submission" date="2023-06" db="EMBL/GenBank/DDBJ databases">
        <authorList>
            <person name="Kurt Z."/>
        </authorList>
    </citation>
    <scope>NUCLEOTIDE SEQUENCE</scope>
</reference>
<comment type="caution">
    <text evidence="1">The sequence shown here is derived from an EMBL/GenBank/DDBJ whole genome shotgun (WGS) entry which is preliminary data.</text>
</comment>
<evidence type="ECO:0000313" key="3">
    <source>
        <dbReference type="Proteomes" id="UP001642409"/>
    </source>
</evidence>
<gene>
    <name evidence="2" type="ORF">HINF_LOCUS35027</name>
    <name evidence="1" type="ORF">HINF_LOCUS65382</name>
</gene>
<sequence length="138" mass="15537">MKYGRGFERNNNSFGNNCEPGCVSKECFLQYGTQLCSRNGEQVVFMQSFVRKAVFRVPRQSVLNQTANAAGQNSVICFAYSPVPVQHFKHGGQMQFKSANANTQGLVSRTQHDCITRWAEPADRVQVKIGQTPYQLRL</sequence>
<dbReference type="EMBL" id="CATOUU010001180">
    <property type="protein sequence ID" value="CAI9977737.1"/>
    <property type="molecule type" value="Genomic_DNA"/>
</dbReference>
<proteinExistence type="predicted"/>
<reference evidence="2 3" key="2">
    <citation type="submission" date="2024-07" db="EMBL/GenBank/DDBJ databases">
        <authorList>
            <person name="Akdeniz Z."/>
        </authorList>
    </citation>
    <scope>NUCLEOTIDE SEQUENCE [LARGE SCALE GENOMIC DNA]</scope>
</reference>
<dbReference type="AlphaFoldDB" id="A0AA86RJF7"/>